<reference evidence="1" key="1">
    <citation type="submission" date="2020-03" db="EMBL/GenBank/DDBJ databases">
        <title>The deep terrestrial virosphere.</title>
        <authorList>
            <person name="Holmfeldt K."/>
            <person name="Nilsson E."/>
            <person name="Simone D."/>
            <person name="Lopez-Fernandez M."/>
            <person name="Wu X."/>
            <person name="de Brujin I."/>
            <person name="Lundin D."/>
            <person name="Andersson A."/>
            <person name="Bertilsson S."/>
            <person name="Dopson M."/>
        </authorList>
    </citation>
    <scope>NUCLEOTIDE SEQUENCE</scope>
    <source>
        <strain evidence="2">MM415B00439</strain>
        <strain evidence="1">TM448B00310</strain>
    </source>
</reference>
<organism evidence="1">
    <name type="scientific">viral metagenome</name>
    <dbReference type="NCBI Taxonomy" id="1070528"/>
    <lineage>
        <taxon>unclassified sequences</taxon>
        <taxon>metagenomes</taxon>
        <taxon>organismal metagenomes</taxon>
    </lineage>
</organism>
<dbReference type="EMBL" id="MT144609">
    <property type="protein sequence ID" value="QJA43565.1"/>
    <property type="molecule type" value="Genomic_DNA"/>
</dbReference>
<gene>
    <name evidence="2" type="ORF">MM415B00439_0020</name>
    <name evidence="1" type="ORF">TM448B00310_0002</name>
</gene>
<accession>A0A6H1Z8E1</accession>
<name>A0A6H1Z8E1_9ZZZZ</name>
<protein>
    <submittedName>
        <fullName evidence="1">Uncharacterized protein</fullName>
    </submittedName>
</protein>
<evidence type="ECO:0000313" key="2">
    <source>
        <dbReference type="EMBL" id="QJA65064.1"/>
    </source>
</evidence>
<dbReference type="AlphaFoldDB" id="A0A6H1Z8E1"/>
<proteinExistence type="predicted"/>
<evidence type="ECO:0000313" key="1">
    <source>
        <dbReference type="EMBL" id="QJA43565.1"/>
    </source>
</evidence>
<sequence length="61" mass="6995">MRKLVVDIVEHSRPSCGLDKECVTKCGECGADHIYTVLLDWMAKHCSKMQVELFKKDWVAL</sequence>
<dbReference type="EMBL" id="MT141531">
    <property type="protein sequence ID" value="QJA65064.1"/>
    <property type="molecule type" value="Genomic_DNA"/>
</dbReference>